<dbReference type="InterPro" id="IPR038765">
    <property type="entry name" value="Papain-like_cys_pep_sf"/>
</dbReference>
<comment type="similarity">
    <text evidence="1">Belongs to the peptidase C40 family.</text>
</comment>
<dbReference type="Pfam" id="PF01476">
    <property type="entry name" value="LysM"/>
    <property type="match status" value="3"/>
</dbReference>
<dbReference type="InterPro" id="IPR018392">
    <property type="entry name" value="LysM"/>
</dbReference>
<sequence>MKKTILSVTATAILSTGFVSSASAGEYKVKPRDSLWSIASQHKVPLANIKQWNQLKSDLIYPDQVLKVTSPISSPPPKASPPKQTDSVKTTYTVKPGDTLGRIALMHSVTVKDIMRLNNLKTDLIFPGQKFVISGKENRPQENTTTPAKPQTPVATPTVDSGAYKIKPGDTLSGISLKFNVTVQDIKSWNQLKSDTIYAGQTLQIKKQIESPVWPLPSDSAEENPKPDTNSKDTVSQAKALLGTPYLWGGSTTSGFDCSGFIYYVLKQTGSSIGRYSSEGYYNRSYYIHTPSPGDLVFFENTYKKGISHMGIYLGNNEFIHAGDNGVVVTSLDNPYWKSKFDGYKRFY</sequence>
<dbReference type="InterPro" id="IPR036779">
    <property type="entry name" value="LysM_dom_sf"/>
</dbReference>
<keyword evidence="6" id="KW-0788">Thiol protease</keyword>
<feature type="signal peptide" evidence="8">
    <location>
        <begin position="1"/>
        <end position="24"/>
    </location>
</feature>
<evidence type="ECO:0000256" key="5">
    <source>
        <dbReference type="ARBA" id="ARBA00022801"/>
    </source>
</evidence>
<feature type="chain" id="PRO_5046953413" evidence="8">
    <location>
        <begin position="25"/>
        <end position="348"/>
    </location>
</feature>
<keyword evidence="2" id="KW-0645">Protease</keyword>
<dbReference type="CDD" id="cd00118">
    <property type="entry name" value="LysM"/>
    <property type="match status" value="3"/>
</dbReference>
<evidence type="ECO:0000256" key="8">
    <source>
        <dbReference type="SAM" id="SignalP"/>
    </source>
</evidence>
<evidence type="ECO:0000256" key="1">
    <source>
        <dbReference type="ARBA" id="ARBA00007074"/>
    </source>
</evidence>
<dbReference type="Pfam" id="PF00877">
    <property type="entry name" value="NLPC_P60"/>
    <property type="match status" value="1"/>
</dbReference>
<evidence type="ECO:0000256" key="7">
    <source>
        <dbReference type="SAM" id="MobiDB-lite"/>
    </source>
</evidence>
<dbReference type="InterPro" id="IPR051202">
    <property type="entry name" value="Peptidase_C40"/>
</dbReference>
<dbReference type="SMART" id="SM00257">
    <property type="entry name" value="LysM"/>
    <property type="match status" value="3"/>
</dbReference>
<feature type="region of interest" description="Disordered" evidence="7">
    <location>
        <begin position="214"/>
        <end position="233"/>
    </location>
</feature>
<dbReference type="EMBL" id="JBJOSA010000003">
    <property type="protein sequence ID" value="MFL8936318.1"/>
    <property type="molecule type" value="Genomic_DNA"/>
</dbReference>
<protein>
    <submittedName>
        <fullName evidence="11">LysM peptidoglycan-binding domain-containing protein</fullName>
    </submittedName>
</protein>
<evidence type="ECO:0000313" key="12">
    <source>
        <dbReference type="Proteomes" id="UP001628668"/>
    </source>
</evidence>
<proteinExistence type="inferred from homology"/>
<feature type="domain" description="NlpC/P60" evidence="10">
    <location>
        <begin position="228"/>
        <end position="348"/>
    </location>
</feature>
<keyword evidence="3 8" id="KW-0732">Signal</keyword>
<gene>
    <name evidence="11" type="ORF">ACKA06_05895</name>
</gene>
<keyword evidence="12" id="KW-1185">Reference proteome</keyword>
<dbReference type="PROSITE" id="PS51782">
    <property type="entry name" value="LYSM"/>
    <property type="match status" value="3"/>
</dbReference>
<evidence type="ECO:0000256" key="4">
    <source>
        <dbReference type="ARBA" id="ARBA00022737"/>
    </source>
</evidence>
<name>A0ABW8VPB7_9BACI</name>
<keyword evidence="5" id="KW-0378">Hydrolase</keyword>
<evidence type="ECO:0000256" key="6">
    <source>
        <dbReference type="ARBA" id="ARBA00022807"/>
    </source>
</evidence>
<evidence type="ECO:0000259" key="10">
    <source>
        <dbReference type="PROSITE" id="PS51935"/>
    </source>
</evidence>
<dbReference type="PANTHER" id="PTHR47053">
    <property type="entry name" value="MUREIN DD-ENDOPEPTIDASE MEPH-RELATED"/>
    <property type="match status" value="1"/>
</dbReference>
<dbReference type="Gene3D" id="3.90.1720.10">
    <property type="entry name" value="endopeptidase domain like (from Nostoc punctiforme)"/>
    <property type="match status" value="1"/>
</dbReference>
<feature type="domain" description="LysM" evidence="9">
    <location>
        <begin position="25"/>
        <end position="68"/>
    </location>
</feature>
<dbReference type="PANTHER" id="PTHR47053:SF1">
    <property type="entry name" value="MUREIN DD-ENDOPEPTIDASE MEPH-RELATED"/>
    <property type="match status" value="1"/>
</dbReference>
<organism evidence="11 12">
    <name type="scientific">Rossellomorea oryzaecorticis</name>
    <dbReference type="NCBI Taxonomy" id="1396505"/>
    <lineage>
        <taxon>Bacteria</taxon>
        <taxon>Bacillati</taxon>
        <taxon>Bacillota</taxon>
        <taxon>Bacilli</taxon>
        <taxon>Bacillales</taxon>
        <taxon>Bacillaceae</taxon>
        <taxon>Rossellomorea</taxon>
    </lineage>
</organism>
<evidence type="ECO:0000259" key="9">
    <source>
        <dbReference type="PROSITE" id="PS51782"/>
    </source>
</evidence>
<dbReference type="Proteomes" id="UP001628668">
    <property type="component" value="Unassembled WGS sequence"/>
</dbReference>
<dbReference type="PROSITE" id="PS51935">
    <property type="entry name" value="NLPC_P60"/>
    <property type="match status" value="1"/>
</dbReference>
<feature type="region of interest" description="Disordered" evidence="7">
    <location>
        <begin position="70"/>
        <end position="89"/>
    </location>
</feature>
<keyword evidence="4" id="KW-0677">Repeat</keyword>
<dbReference type="Gene3D" id="3.10.350.10">
    <property type="entry name" value="LysM domain"/>
    <property type="match status" value="3"/>
</dbReference>
<evidence type="ECO:0000256" key="2">
    <source>
        <dbReference type="ARBA" id="ARBA00022670"/>
    </source>
</evidence>
<feature type="domain" description="LysM" evidence="9">
    <location>
        <begin position="90"/>
        <end position="133"/>
    </location>
</feature>
<accession>A0ABW8VPB7</accession>
<evidence type="ECO:0000256" key="3">
    <source>
        <dbReference type="ARBA" id="ARBA00022729"/>
    </source>
</evidence>
<dbReference type="RefSeq" id="WP_411159249.1">
    <property type="nucleotide sequence ID" value="NZ_JBJOSA010000003.1"/>
</dbReference>
<dbReference type="InterPro" id="IPR000064">
    <property type="entry name" value="NLP_P60_dom"/>
</dbReference>
<feature type="domain" description="LysM" evidence="9">
    <location>
        <begin position="162"/>
        <end position="205"/>
    </location>
</feature>
<feature type="compositionally biased region" description="Polar residues" evidence="7">
    <location>
        <begin position="141"/>
        <end position="158"/>
    </location>
</feature>
<evidence type="ECO:0000313" key="11">
    <source>
        <dbReference type="EMBL" id="MFL8936318.1"/>
    </source>
</evidence>
<comment type="caution">
    <text evidence="11">The sequence shown here is derived from an EMBL/GenBank/DDBJ whole genome shotgun (WGS) entry which is preliminary data.</text>
</comment>
<dbReference type="SUPFAM" id="SSF54001">
    <property type="entry name" value="Cysteine proteinases"/>
    <property type="match status" value="1"/>
</dbReference>
<feature type="region of interest" description="Disordered" evidence="7">
    <location>
        <begin position="135"/>
        <end position="158"/>
    </location>
</feature>
<reference evidence="11 12" key="1">
    <citation type="submission" date="2024-12" db="EMBL/GenBank/DDBJ databases">
        <authorList>
            <person name="Li X."/>
            <person name="Zhang D."/>
        </authorList>
    </citation>
    <scope>NUCLEOTIDE SEQUENCE [LARGE SCALE GENOMIC DNA]</scope>
    <source>
        <strain evidence="11 12">JCM19602</strain>
    </source>
</reference>
<dbReference type="SUPFAM" id="SSF54106">
    <property type="entry name" value="LysM domain"/>
    <property type="match status" value="3"/>
</dbReference>